<organism evidence="3 4">
    <name type="scientific">Nocardiopsis rhodophaea</name>
    <dbReference type="NCBI Taxonomy" id="280238"/>
    <lineage>
        <taxon>Bacteria</taxon>
        <taxon>Bacillati</taxon>
        <taxon>Actinomycetota</taxon>
        <taxon>Actinomycetes</taxon>
        <taxon>Streptosporangiales</taxon>
        <taxon>Nocardiopsidaceae</taxon>
        <taxon>Nocardiopsis</taxon>
    </lineage>
</organism>
<dbReference type="CDD" id="cd00093">
    <property type="entry name" value="HTH_XRE"/>
    <property type="match status" value="1"/>
</dbReference>
<dbReference type="Pfam" id="PF12900">
    <property type="entry name" value="Pyridox_ox_2"/>
    <property type="match status" value="1"/>
</dbReference>
<dbReference type="Proteomes" id="UP001501585">
    <property type="component" value="Unassembled WGS sequence"/>
</dbReference>
<dbReference type="SMART" id="SM00530">
    <property type="entry name" value="HTH_XRE"/>
    <property type="match status" value="1"/>
</dbReference>
<dbReference type="Pfam" id="PF13560">
    <property type="entry name" value="HTH_31"/>
    <property type="match status" value="1"/>
</dbReference>
<feature type="region of interest" description="Disordered" evidence="1">
    <location>
        <begin position="80"/>
        <end position="102"/>
    </location>
</feature>
<name>A0ABP5EZN8_9ACTN</name>
<dbReference type="InterPro" id="IPR001387">
    <property type="entry name" value="Cro/C1-type_HTH"/>
</dbReference>
<keyword evidence="4" id="KW-1185">Reference proteome</keyword>
<dbReference type="SUPFAM" id="SSF50475">
    <property type="entry name" value="FMN-binding split barrel"/>
    <property type="match status" value="1"/>
</dbReference>
<sequence length="256" mass="27516">MEAHQGQGVISVTGIENAQRSRGELGRRVARRREELGLSRETVAERCGLTPGYLAYVEENPAYLSHGAVAQLADALQTTPGVLHGTEPPQQRAPESAGGLPEPLSSQRCLDLIARGGLGRIAFVVPGDAAPTVLPVNFAVHNDTIVFRTAPYGVIAQHTHGHVAFQVDAIDPDRYEGWSVLVTGRTHWISDPLELREIRKVRGIRPWAGGERDTYLKIVPTRISGRRIPPATATGDTTSAATTERGDRGVGEGAET</sequence>
<feature type="compositionally biased region" description="Polar residues" evidence="1">
    <location>
        <begin position="8"/>
        <end position="18"/>
    </location>
</feature>
<evidence type="ECO:0000259" key="2">
    <source>
        <dbReference type="PROSITE" id="PS50943"/>
    </source>
</evidence>
<gene>
    <name evidence="3" type="ORF">GCM10009799_46260</name>
</gene>
<evidence type="ECO:0000313" key="3">
    <source>
        <dbReference type="EMBL" id="GAA2012688.1"/>
    </source>
</evidence>
<reference evidence="4" key="1">
    <citation type="journal article" date="2019" name="Int. J. Syst. Evol. Microbiol.">
        <title>The Global Catalogue of Microorganisms (GCM) 10K type strain sequencing project: providing services to taxonomists for standard genome sequencing and annotation.</title>
        <authorList>
            <consortium name="The Broad Institute Genomics Platform"/>
            <consortium name="The Broad Institute Genome Sequencing Center for Infectious Disease"/>
            <person name="Wu L."/>
            <person name="Ma J."/>
        </authorList>
    </citation>
    <scope>NUCLEOTIDE SEQUENCE [LARGE SCALE GENOMIC DNA]</scope>
    <source>
        <strain evidence="4">JCM 15313</strain>
    </source>
</reference>
<feature type="region of interest" description="Disordered" evidence="1">
    <location>
        <begin position="1"/>
        <end position="26"/>
    </location>
</feature>
<dbReference type="EMBL" id="BAAAPC010000025">
    <property type="protein sequence ID" value="GAA2012688.1"/>
    <property type="molecule type" value="Genomic_DNA"/>
</dbReference>
<dbReference type="PROSITE" id="PS50943">
    <property type="entry name" value="HTH_CROC1"/>
    <property type="match status" value="1"/>
</dbReference>
<dbReference type="Gene3D" id="2.30.110.10">
    <property type="entry name" value="Electron Transport, Fmn-binding Protein, Chain A"/>
    <property type="match status" value="1"/>
</dbReference>
<feature type="domain" description="HTH cro/C1-type" evidence="2">
    <location>
        <begin position="29"/>
        <end position="83"/>
    </location>
</feature>
<dbReference type="SUPFAM" id="SSF47413">
    <property type="entry name" value="lambda repressor-like DNA-binding domains"/>
    <property type="match status" value="1"/>
</dbReference>
<proteinExistence type="predicted"/>
<evidence type="ECO:0000256" key="1">
    <source>
        <dbReference type="SAM" id="MobiDB-lite"/>
    </source>
</evidence>
<protein>
    <submittedName>
        <fullName evidence="3">Pyridoxamine 5'-phosphate oxidase family protein</fullName>
    </submittedName>
</protein>
<dbReference type="InterPro" id="IPR012349">
    <property type="entry name" value="Split_barrel_FMN-bd"/>
</dbReference>
<accession>A0ABP5EZN8</accession>
<comment type="caution">
    <text evidence="3">The sequence shown here is derived from an EMBL/GenBank/DDBJ whole genome shotgun (WGS) entry which is preliminary data.</text>
</comment>
<dbReference type="InterPro" id="IPR024747">
    <property type="entry name" value="Pyridox_Oxase-rel"/>
</dbReference>
<evidence type="ECO:0000313" key="4">
    <source>
        <dbReference type="Proteomes" id="UP001501585"/>
    </source>
</evidence>
<feature type="region of interest" description="Disordered" evidence="1">
    <location>
        <begin position="226"/>
        <end position="256"/>
    </location>
</feature>
<feature type="compositionally biased region" description="Low complexity" evidence="1">
    <location>
        <begin position="231"/>
        <end position="243"/>
    </location>
</feature>
<dbReference type="InterPro" id="IPR010982">
    <property type="entry name" value="Lambda_DNA-bd_dom_sf"/>
</dbReference>
<dbReference type="Gene3D" id="1.10.260.40">
    <property type="entry name" value="lambda repressor-like DNA-binding domains"/>
    <property type="match status" value="1"/>
</dbReference>